<feature type="transmembrane region" description="Helical" evidence="1">
    <location>
        <begin position="140"/>
        <end position="159"/>
    </location>
</feature>
<accession>A0A7G9SPH8</accession>
<keyword evidence="1" id="KW-0472">Membrane</keyword>
<feature type="transmembrane region" description="Helical" evidence="1">
    <location>
        <begin position="184"/>
        <end position="201"/>
    </location>
</feature>
<feature type="transmembrane region" description="Helical" evidence="1">
    <location>
        <begin position="50"/>
        <end position="73"/>
    </location>
</feature>
<evidence type="ECO:0000313" key="2">
    <source>
        <dbReference type="EMBL" id="QNN69753.1"/>
    </source>
</evidence>
<dbReference type="Proteomes" id="UP000515804">
    <property type="component" value="Chromosome"/>
</dbReference>
<proteinExistence type="predicted"/>
<evidence type="ECO:0000256" key="1">
    <source>
        <dbReference type="SAM" id="Phobius"/>
    </source>
</evidence>
<gene>
    <name evidence="2" type="ORF">H9L16_14025</name>
</gene>
<evidence type="ECO:0000313" key="3">
    <source>
        <dbReference type="Proteomes" id="UP000515804"/>
    </source>
</evidence>
<dbReference type="KEGG" id="tcn:H9L16_14025"/>
<dbReference type="RefSeq" id="WP_187552270.1">
    <property type="nucleotide sequence ID" value="NZ_BMZL01000001.1"/>
</dbReference>
<keyword evidence="1" id="KW-0812">Transmembrane</keyword>
<dbReference type="EMBL" id="CP060719">
    <property type="protein sequence ID" value="QNN69753.1"/>
    <property type="molecule type" value="Genomic_DNA"/>
</dbReference>
<feature type="transmembrane region" description="Helical" evidence="1">
    <location>
        <begin position="85"/>
        <end position="103"/>
    </location>
</feature>
<dbReference type="AlphaFoldDB" id="A0A7G9SPH8"/>
<reference evidence="2 3" key="1">
    <citation type="submission" date="2020-08" db="EMBL/GenBank/DDBJ databases">
        <title>Genome sequence of Thermomonas carbonis KCTC 42013T.</title>
        <authorList>
            <person name="Hyun D.-W."/>
            <person name="Bae J.-W."/>
        </authorList>
    </citation>
    <scope>NUCLEOTIDE SEQUENCE [LARGE SCALE GENOMIC DNA]</scope>
    <source>
        <strain evidence="2 3">KCTC 42013</strain>
    </source>
</reference>
<sequence length="218" mass="24115">MNMPEAPAALPPAERIARWVVAAPDAITAGFFLLLWLVPHWLWADALRTGLLMMLVEFILVHATGFLGSMAMTNPGNTRRRWKPILLFAGFYLLFIAAWSWSFEAWWPLLAFAWLVAGKLALAWQPLADADKAERLRSEWGISVLAYLGGVFITMLLPLPRLGLTSTVVAAADLPGSGEWVDKPHTVVAFGLLYFGVLAISKLRGWTLPGKPVSLRNH</sequence>
<feature type="transmembrane region" description="Helical" evidence="1">
    <location>
        <begin position="16"/>
        <end position="38"/>
    </location>
</feature>
<protein>
    <submittedName>
        <fullName evidence="2">Uncharacterized protein</fullName>
    </submittedName>
</protein>
<keyword evidence="1" id="KW-1133">Transmembrane helix</keyword>
<organism evidence="2 3">
    <name type="scientific">Thermomonas carbonis</name>
    <dbReference type="NCBI Taxonomy" id="1463158"/>
    <lineage>
        <taxon>Bacteria</taxon>
        <taxon>Pseudomonadati</taxon>
        <taxon>Pseudomonadota</taxon>
        <taxon>Gammaproteobacteria</taxon>
        <taxon>Lysobacterales</taxon>
        <taxon>Lysobacteraceae</taxon>
        <taxon>Thermomonas</taxon>
    </lineage>
</organism>
<name>A0A7G9SPH8_9GAMM</name>
<feature type="transmembrane region" description="Helical" evidence="1">
    <location>
        <begin position="109"/>
        <end position="128"/>
    </location>
</feature>
<keyword evidence="3" id="KW-1185">Reference proteome</keyword>